<evidence type="ECO:0008006" key="3">
    <source>
        <dbReference type="Google" id="ProtNLM"/>
    </source>
</evidence>
<dbReference type="InterPro" id="IPR009057">
    <property type="entry name" value="Homeodomain-like_sf"/>
</dbReference>
<organism evidence="1 2">
    <name type="scientific">Candidatus Kaiserbacteria bacterium CG_4_8_14_3_um_filter_38_9</name>
    <dbReference type="NCBI Taxonomy" id="1974599"/>
    <lineage>
        <taxon>Bacteria</taxon>
        <taxon>Candidatus Kaiseribacteriota</taxon>
    </lineage>
</organism>
<dbReference type="GO" id="GO:0003677">
    <property type="term" value="F:DNA binding"/>
    <property type="evidence" value="ECO:0007669"/>
    <property type="project" value="InterPro"/>
</dbReference>
<sequence length="89" mass="10008">MPKGKPSVSKEVKEQIIKRIKEEGIPVAQAAQEHGLQPRTIYGWISRKVTSQPSILEVSRLRRENQALKELIGQITLEMSMAKKKADNG</sequence>
<dbReference type="InterPro" id="IPR036388">
    <property type="entry name" value="WH-like_DNA-bd_sf"/>
</dbReference>
<proteinExistence type="predicted"/>
<evidence type="ECO:0000313" key="1">
    <source>
        <dbReference type="EMBL" id="PIW96816.1"/>
    </source>
</evidence>
<protein>
    <recommendedName>
        <fullName evidence="3">Transposase</fullName>
    </recommendedName>
</protein>
<dbReference type="Gene3D" id="1.10.10.10">
    <property type="entry name" value="Winged helix-like DNA-binding domain superfamily/Winged helix DNA-binding domain"/>
    <property type="match status" value="1"/>
</dbReference>
<dbReference type="GO" id="GO:0006313">
    <property type="term" value="P:DNA transposition"/>
    <property type="evidence" value="ECO:0007669"/>
    <property type="project" value="InterPro"/>
</dbReference>
<comment type="caution">
    <text evidence="1">The sequence shown here is derived from an EMBL/GenBank/DDBJ whole genome shotgun (WGS) entry which is preliminary data.</text>
</comment>
<gene>
    <name evidence="1" type="ORF">COZ82_02920</name>
</gene>
<dbReference type="GO" id="GO:0004803">
    <property type="term" value="F:transposase activity"/>
    <property type="evidence" value="ECO:0007669"/>
    <property type="project" value="InterPro"/>
</dbReference>
<dbReference type="EMBL" id="PFHR01000152">
    <property type="protein sequence ID" value="PIW96816.1"/>
    <property type="molecule type" value="Genomic_DNA"/>
</dbReference>
<evidence type="ECO:0000313" key="2">
    <source>
        <dbReference type="Proteomes" id="UP000230837"/>
    </source>
</evidence>
<reference evidence="2" key="1">
    <citation type="submission" date="2017-09" db="EMBL/GenBank/DDBJ databases">
        <title>Depth-based differentiation of microbial function through sediment-hosted aquifers and enrichment of novel symbionts in the deep terrestrial subsurface.</title>
        <authorList>
            <person name="Probst A.J."/>
            <person name="Ladd B."/>
            <person name="Jarett J.K."/>
            <person name="Geller-Mcgrath D.E."/>
            <person name="Sieber C.M.K."/>
            <person name="Emerson J.B."/>
            <person name="Anantharaman K."/>
            <person name="Thomas B.C."/>
            <person name="Malmstrom R."/>
            <person name="Stieglmeier M."/>
            <person name="Klingl A."/>
            <person name="Woyke T."/>
            <person name="Ryan C.M."/>
            <person name="Banfield J.F."/>
        </authorList>
    </citation>
    <scope>NUCLEOTIDE SEQUENCE [LARGE SCALE GENOMIC DNA]</scope>
</reference>
<dbReference type="Proteomes" id="UP000230837">
    <property type="component" value="Unassembled WGS sequence"/>
</dbReference>
<accession>A0A2M7IN90</accession>
<dbReference type="AlphaFoldDB" id="A0A2M7IN90"/>
<dbReference type="InterPro" id="IPR002514">
    <property type="entry name" value="Transposase_8"/>
</dbReference>
<name>A0A2M7IN90_9BACT</name>
<dbReference type="Pfam" id="PF01527">
    <property type="entry name" value="HTH_Tnp_1"/>
    <property type="match status" value="1"/>
</dbReference>
<dbReference type="SUPFAM" id="SSF46689">
    <property type="entry name" value="Homeodomain-like"/>
    <property type="match status" value="1"/>
</dbReference>